<dbReference type="GO" id="GO:0008804">
    <property type="term" value="F:carbamate kinase activity"/>
    <property type="evidence" value="ECO:0007669"/>
    <property type="project" value="UniProtKB-UniRule"/>
</dbReference>
<evidence type="ECO:0000313" key="9">
    <source>
        <dbReference type="Proteomes" id="UP000468901"/>
    </source>
</evidence>
<evidence type="ECO:0000256" key="5">
    <source>
        <dbReference type="NCBIfam" id="TIGR00746"/>
    </source>
</evidence>
<dbReference type="SUPFAM" id="SSF53633">
    <property type="entry name" value="Carbamate kinase-like"/>
    <property type="match status" value="1"/>
</dbReference>
<dbReference type="PRINTS" id="PR01469">
    <property type="entry name" value="CARBMTKINASE"/>
</dbReference>
<evidence type="ECO:0000313" key="8">
    <source>
        <dbReference type="EMBL" id="KAB7742133.1"/>
    </source>
</evidence>
<sequence length="300" mass="31369">MRIVVAIGGNALLKRGETLSWENQRINMRDAAAALAEVARSNTLVLVHGNGPQVGLLALEADAYKAVPPYPLDALGAESQGMIGYLIAQEMRRALPSRNVVALLTQTVVDAKDPAFQHPTKPIGPVYSEIGAGGLAGPRGWTMAKDGASFRRVVASPQPQRIVEADAIAVLVEAGALVVCTGGGGIPVIENDDNSLEGVEAVIDKDLGAALLAHDLDAGRLVILTDVDGVYENWGKPEQRLLREISATDIDPGSFAKGSMGPKIDAACRFARATGRPAFIGSLAEARAVVEGKAGTRIDP</sequence>
<dbReference type="NCBIfam" id="TIGR00746">
    <property type="entry name" value="arcC"/>
    <property type="match status" value="1"/>
</dbReference>
<evidence type="ECO:0000256" key="2">
    <source>
        <dbReference type="ARBA" id="ARBA00011066"/>
    </source>
</evidence>
<comment type="caution">
    <text evidence="8">The sequence shown here is derived from an EMBL/GenBank/DDBJ whole genome shotgun (WGS) entry which is preliminary data.</text>
</comment>
<comment type="similarity">
    <text evidence="2 6">Belongs to the carbamate kinase family.</text>
</comment>
<gene>
    <name evidence="8" type="primary">arcC</name>
    <name evidence="8" type="ORF">F2P47_02340</name>
</gene>
<evidence type="ECO:0000256" key="6">
    <source>
        <dbReference type="PIRNR" id="PIRNR000723"/>
    </source>
</evidence>
<dbReference type="Proteomes" id="UP000468901">
    <property type="component" value="Unassembled WGS sequence"/>
</dbReference>
<evidence type="ECO:0000256" key="3">
    <source>
        <dbReference type="ARBA" id="ARBA00022679"/>
    </source>
</evidence>
<dbReference type="GO" id="GO:0019546">
    <property type="term" value="P:L-arginine deiminase pathway"/>
    <property type="evidence" value="ECO:0007669"/>
    <property type="project" value="TreeGrafter"/>
</dbReference>
<comment type="pathway">
    <text evidence="1">Amino-acid degradation; L-arginine degradation via ADI pathway.</text>
</comment>
<reference evidence="8 9" key="1">
    <citation type="submission" date="2019-09" db="EMBL/GenBank/DDBJ databases">
        <title>Parvibaculum sedimenti sp. nov., isolated from sediment.</title>
        <authorList>
            <person name="Wang Y."/>
        </authorList>
    </citation>
    <scope>NUCLEOTIDE SEQUENCE [LARGE SCALE GENOMIC DNA]</scope>
    <source>
        <strain evidence="8 9">HXT-9</strain>
    </source>
</reference>
<evidence type="ECO:0000259" key="7">
    <source>
        <dbReference type="Pfam" id="PF00696"/>
    </source>
</evidence>
<keyword evidence="4 6" id="KW-0418">Kinase</keyword>
<proteinExistence type="inferred from homology"/>
<dbReference type="Gene3D" id="3.40.1160.10">
    <property type="entry name" value="Acetylglutamate kinase-like"/>
    <property type="match status" value="1"/>
</dbReference>
<dbReference type="AlphaFoldDB" id="A0A6N6VRN2"/>
<dbReference type="PANTHER" id="PTHR30409">
    <property type="entry name" value="CARBAMATE KINASE"/>
    <property type="match status" value="1"/>
</dbReference>
<dbReference type="PIRSF" id="PIRSF000723">
    <property type="entry name" value="Carbamate_kin"/>
    <property type="match status" value="1"/>
</dbReference>
<dbReference type="InterPro" id="IPR003964">
    <property type="entry name" value="Carb_kinase"/>
</dbReference>
<dbReference type="FunFam" id="3.40.1160.10:FF:000007">
    <property type="entry name" value="Carbamate kinase"/>
    <property type="match status" value="1"/>
</dbReference>
<dbReference type="NCBIfam" id="NF009008">
    <property type="entry name" value="PRK12354.1"/>
    <property type="match status" value="1"/>
</dbReference>
<name>A0A6N6VRN2_9HYPH</name>
<dbReference type="CDD" id="cd04235">
    <property type="entry name" value="AAK_CK"/>
    <property type="match status" value="1"/>
</dbReference>
<keyword evidence="9" id="KW-1185">Reference proteome</keyword>
<dbReference type="GO" id="GO:0005829">
    <property type="term" value="C:cytosol"/>
    <property type="evidence" value="ECO:0007669"/>
    <property type="project" value="TreeGrafter"/>
</dbReference>
<organism evidence="8 9">
    <name type="scientific">Parvibaculum sedimenti</name>
    <dbReference type="NCBI Taxonomy" id="2608632"/>
    <lineage>
        <taxon>Bacteria</taxon>
        <taxon>Pseudomonadati</taxon>
        <taxon>Pseudomonadota</taxon>
        <taxon>Alphaproteobacteria</taxon>
        <taxon>Hyphomicrobiales</taxon>
        <taxon>Parvibaculaceae</taxon>
        <taxon>Parvibaculum</taxon>
    </lineage>
</organism>
<dbReference type="PANTHER" id="PTHR30409:SF1">
    <property type="entry name" value="CARBAMATE KINASE-RELATED"/>
    <property type="match status" value="1"/>
</dbReference>
<dbReference type="InterPro" id="IPR001048">
    <property type="entry name" value="Asp/Glu/Uridylate_kinase"/>
</dbReference>
<feature type="domain" description="Aspartate/glutamate/uridylate kinase" evidence="7">
    <location>
        <begin position="1"/>
        <end position="281"/>
    </location>
</feature>
<dbReference type="Pfam" id="PF00696">
    <property type="entry name" value="AA_kinase"/>
    <property type="match status" value="1"/>
</dbReference>
<dbReference type="InterPro" id="IPR036393">
    <property type="entry name" value="AceGlu_kinase-like_sf"/>
</dbReference>
<dbReference type="EMBL" id="WESC01000002">
    <property type="protein sequence ID" value="KAB7742133.1"/>
    <property type="molecule type" value="Genomic_DNA"/>
</dbReference>
<accession>A0A6N6VRN2</accession>
<evidence type="ECO:0000256" key="1">
    <source>
        <dbReference type="ARBA" id="ARBA00004850"/>
    </source>
</evidence>
<evidence type="ECO:0000256" key="4">
    <source>
        <dbReference type="ARBA" id="ARBA00022777"/>
    </source>
</evidence>
<keyword evidence="3 6" id="KW-0808">Transferase</keyword>
<dbReference type="RefSeq" id="WP_152214555.1">
    <property type="nucleotide sequence ID" value="NZ_JBAQYD010000322.1"/>
</dbReference>
<protein>
    <recommendedName>
        <fullName evidence="5 6">Carbamate kinase</fullName>
    </recommendedName>
</protein>